<dbReference type="SMART" id="SM00387">
    <property type="entry name" value="HATPase_c"/>
    <property type="match status" value="1"/>
</dbReference>
<dbReference type="SMART" id="SM00091">
    <property type="entry name" value="PAS"/>
    <property type="match status" value="1"/>
</dbReference>
<dbReference type="CDD" id="cd00082">
    <property type="entry name" value="HisKA"/>
    <property type="match status" value="1"/>
</dbReference>
<dbReference type="InterPro" id="IPR005467">
    <property type="entry name" value="His_kinase_dom"/>
</dbReference>
<evidence type="ECO:0000259" key="8">
    <source>
        <dbReference type="PROSITE" id="PS50112"/>
    </source>
</evidence>
<dbReference type="InterPro" id="IPR036097">
    <property type="entry name" value="HisK_dim/P_sf"/>
</dbReference>
<feature type="domain" description="PAC" evidence="9">
    <location>
        <begin position="391"/>
        <end position="444"/>
    </location>
</feature>
<evidence type="ECO:0000313" key="11">
    <source>
        <dbReference type="Proteomes" id="UP000544872"/>
    </source>
</evidence>
<dbReference type="AlphaFoldDB" id="A0A7X0DM32"/>
<comment type="caution">
    <text evidence="10">The sequence shown here is derived from an EMBL/GenBank/DDBJ whole genome shotgun (WGS) entry which is preliminary data.</text>
</comment>
<dbReference type="PROSITE" id="PS50109">
    <property type="entry name" value="HIS_KIN"/>
    <property type="match status" value="1"/>
</dbReference>
<dbReference type="Gene3D" id="1.10.287.130">
    <property type="match status" value="1"/>
</dbReference>
<dbReference type="SUPFAM" id="SSF47384">
    <property type="entry name" value="Homodimeric domain of signal transducing histidine kinase"/>
    <property type="match status" value="1"/>
</dbReference>
<evidence type="ECO:0000256" key="4">
    <source>
        <dbReference type="ARBA" id="ARBA00022679"/>
    </source>
</evidence>
<organism evidence="10 11">
    <name type="scientific">Novispirillum itersonii</name>
    <name type="common">Aquaspirillum itersonii</name>
    <dbReference type="NCBI Taxonomy" id="189"/>
    <lineage>
        <taxon>Bacteria</taxon>
        <taxon>Pseudomonadati</taxon>
        <taxon>Pseudomonadota</taxon>
        <taxon>Alphaproteobacteria</taxon>
        <taxon>Rhodospirillales</taxon>
        <taxon>Novispirillaceae</taxon>
        <taxon>Novispirillum</taxon>
    </lineage>
</organism>
<feature type="domain" description="PAS" evidence="8">
    <location>
        <begin position="320"/>
        <end position="375"/>
    </location>
</feature>
<dbReference type="InterPro" id="IPR003661">
    <property type="entry name" value="HisK_dim/P_dom"/>
</dbReference>
<comment type="catalytic activity">
    <reaction evidence="1">
        <text>ATP + protein L-histidine = ADP + protein N-phospho-L-histidine.</text>
        <dbReference type="EC" id="2.7.13.3"/>
    </reaction>
</comment>
<dbReference type="SMART" id="SM00388">
    <property type="entry name" value="HisKA"/>
    <property type="match status" value="1"/>
</dbReference>
<evidence type="ECO:0000256" key="1">
    <source>
        <dbReference type="ARBA" id="ARBA00000085"/>
    </source>
</evidence>
<feature type="domain" description="Histidine kinase" evidence="7">
    <location>
        <begin position="462"/>
        <end position="677"/>
    </location>
</feature>
<gene>
    <name evidence="10" type="ORF">FHS48_002034</name>
</gene>
<keyword evidence="11" id="KW-1185">Reference proteome</keyword>
<dbReference type="SUPFAM" id="SSF55785">
    <property type="entry name" value="PYP-like sensor domain (PAS domain)"/>
    <property type="match status" value="1"/>
</dbReference>
<accession>A0A7X0DM32</accession>
<proteinExistence type="predicted"/>
<keyword evidence="6" id="KW-0812">Transmembrane</keyword>
<dbReference type="Proteomes" id="UP000544872">
    <property type="component" value="Unassembled WGS sequence"/>
</dbReference>
<dbReference type="Gene3D" id="3.30.450.20">
    <property type="entry name" value="PAS domain"/>
    <property type="match status" value="2"/>
</dbReference>
<dbReference type="PANTHER" id="PTHR43304">
    <property type="entry name" value="PHYTOCHROME-LIKE PROTEIN CPH1"/>
    <property type="match status" value="1"/>
</dbReference>
<keyword evidence="3" id="KW-0597">Phosphoprotein</keyword>
<protein>
    <recommendedName>
        <fullName evidence="2">histidine kinase</fullName>
        <ecNumber evidence="2">2.7.13.3</ecNumber>
    </recommendedName>
</protein>
<keyword evidence="6" id="KW-0472">Membrane</keyword>
<dbReference type="EC" id="2.7.13.3" evidence="2"/>
<evidence type="ECO:0000256" key="3">
    <source>
        <dbReference type="ARBA" id="ARBA00022553"/>
    </source>
</evidence>
<dbReference type="PROSITE" id="PS50113">
    <property type="entry name" value="PAC"/>
    <property type="match status" value="1"/>
</dbReference>
<dbReference type="Pfam" id="PF13426">
    <property type="entry name" value="PAS_9"/>
    <property type="match status" value="1"/>
</dbReference>
<evidence type="ECO:0000259" key="7">
    <source>
        <dbReference type="PROSITE" id="PS50109"/>
    </source>
</evidence>
<dbReference type="PROSITE" id="PS50112">
    <property type="entry name" value="PAS"/>
    <property type="match status" value="1"/>
</dbReference>
<evidence type="ECO:0000256" key="5">
    <source>
        <dbReference type="ARBA" id="ARBA00022777"/>
    </source>
</evidence>
<keyword evidence="5" id="KW-0418">Kinase</keyword>
<dbReference type="InterPro" id="IPR001610">
    <property type="entry name" value="PAC"/>
</dbReference>
<evidence type="ECO:0000256" key="2">
    <source>
        <dbReference type="ARBA" id="ARBA00012438"/>
    </source>
</evidence>
<dbReference type="InterPro" id="IPR035965">
    <property type="entry name" value="PAS-like_dom_sf"/>
</dbReference>
<dbReference type="GO" id="GO:0000155">
    <property type="term" value="F:phosphorelay sensor kinase activity"/>
    <property type="evidence" value="ECO:0007669"/>
    <property type="project" value="InterPro"/>
</dbReference>
<dbReference type="InterPro" id="IPR052162">
    <property type="entry name" value="Sensor_kinase/Photoreceptor"/>
</dbReference>
<name>A0A7X0DM32_NOVIT</name>
<dbReference type="PANTHER" id="PTHR43304:SF1">
    <property type="entry name" value="PAC DOMAIN-CONTAINING PROTEIN"/>
    <property type="match status" value="1"/>
</dbReference>
<dbReference type="RefSeq" id="WP_184263440.1">
    <property type="nucleotide sequence ID" value="NZ_JACIIX010000006.1"/>
</dbReference>
<dbReference type="InterPro" id="IPR000014">
    <property type="entry name" value="PAS"/>
</dbReference>
<sequence>MSLRSRLRMLLPLILGGGLLLAIWAFGALFATHSYWRELERAQSYNARLATSLAYNFSSVVANLDVALRRSEETLAREWQRFQFERYRALDYLAATFTGLPQVTRVLVTDPSGVLLFDSRSRNLRGIFPLPRDYVPTDAAAAGILLIGPSVQVGDLSEGIGFSRHVLSPQGERLGTVTALVRRDFFMAVFNASDMGGTGQSVLYRRQGRVVETPNSNLLPSEKAPDWALNFLTPDGPCCAETRVGETPQPHIATYHKIEGFDLLLGVAVGQDQAMDRWREDTRNYALLGALLSLVVVGAMVMLHRSLDRQQQAIRLLSVREAQLHSIFTNAGAGIVLLGRDGIIQTANDAFARIIGRRTQDLIGINIQSLTHPDDIGRTETSLGSISPIGLVYEKRYLRANGTSVWVEVSLTRQGGSDEAASDNLVAVITDISVRRMAEQNLAAKADELARSNTELEQFAYVASHDLQEPLRMVVSYLQLLERRHGADLSEDGREYISFAVRGAHRMSSLIRDLLDYSRAGRGTAPLQEVDARDILEDVLQSMKASIEGAGARVRAFEGQALLTCRQSDLSRLFVNLIGNALKYRAEGRAPEVIITCEDLGSAWEFAVRDNGIGFPPEYEDRIFKLFQRLHSATEYEGTGIGLAICRKLVEGYGGRIWCSAQEGQGATFYFQIPKAGPVDFHGAMI</sequence>
<reference evidence="10 11" key="1">
    <citation type="submission" date="2020-08" db="EMBL/GenBank/DDBJ databases">
        <title>Genomic Encyclopedia of Type Strains, Phase IV (KMG-IV): sequencing the most valuable type-strain genomes for metagenomic binning, comparative biology and taxonomic classification.</title>
        <authorList>
            <person name="Goeker M."/>
        </authorList>
    </citation>
    <scope>NUCLEOTIDE SEQUENCE [LARGE SCALE GENOMIC DNA]</scope>
    <source>
        <strain evidence="10 11">DSM 11590</strain>
    </source>
</reference>
<dbReference type="NCBIfam" id="TIGR00229">
    <property type="entry name" value="sensory_box"/>
    <property type="match status" value="1"/>
</dbReference>
<dbReference type="InterPro" id="IPR000700">
    <property type="entry name" value="PAS-assoc_C"/>
</dbReference>
<dbReference type="Pfam" id="PF00512">
    <property type="entry name" value="HisKA"/>
    <property type="match status" value="1"/>
</dbReference>
<dbReference type="Gene3D" id="3.30.565.10">
    <property type="entry name" value="Histidine kinase-like ATPase, C-terminal domain"/>
    <property type="match status" value="1"/>
</dbReference>
<dbReference type="SMART" id="SM00086">
    <property type="entry name" value="PAC"/>
    <property type="match status" value="1"/>
</dbReference>
<dbReference type="InterPro" id="IPR003594">
    <property type="entry name" value="HATPase_dom"/>
</dbReference>
<dbReference type="PRINTS" id="PR00344">
    <property type="entry name" value="BCTRLSENSOR"/>
</dbReference>
<dbReference type="EMBL" id="JACIIX010000006">
    <property type="protein sequence ID" value="MBB6210618.1"/>
    <property type="molecule type" value="Genomic_DNA"/>
</dbReference>
<dbReference type="InterPro" id="IPR004358">
    <property type="entry name" value="Sig_transdc_His_kin-like_C"/>
</dbReference>
<keyword evidence="4" id="KW-0808">Transferase</keyword>
<evidence type="ECO:0000313" key="10">
    <source>
        <dbReference type="EMBL" id="MBB6210618.1"/>
    </source>
</evidence>
<dbReference type="SUPFAM" id="SSF55874">
    <property type="entry name" value="ATPase domain of HSP90 chaperone/DNA topoisomerase II/histidine kinase"/>
    <property type="match status" value="1"/>
</dbReference>
<dbReference type="CDD" id="cd00130">
    <property type="entry name" value="PAS"/>
    <property type="match status" value="1"/>
</dbReference>
<dbReference type="Pfam" id="PF02518">
    <property type="entry name" value="HATPase_c"/>
    <property type="match status" value="1"/>
</dbReference>
<dbReference type="InterPro" id="IPR036890">
    <property type="entry name" value="HATPase_C_sf"/>
</dbReference>
<evidence type="ECO:0000259" key="9">
    <source>
        <dbReference type="PROSITE" id="PS50113"/>
    </source>
</evidence>
<dbReference type="FunFam" id="3.30.565.10:FF:000006">
    <property type="entry name" value="Sensor histidine kinase WalK"/>
    <property type="match status" value="1"/>
</dbReference>
<feature type="transmembrane region" description="Helical" evidence="6">
    <location>
        <begin position="285"/>
        <end position="303"/>
    </location>
</feature>
<keyword evidence="6" id="KW-1133">Transmembrane helix</keyword>
<evidence type="ECO:0000256" key="6">
    <source>
        <dbReference type="SAM" id="Phobius"/>
    </source>
</evidence>